<dbReference type="Pfam" id="PF08220">
    <property type="entry name" value="HTH_DeoR"/>
    <property type="match status" value="1"/>
</dbReference>
<feature type="domain" description="HTH deoR-type" evidence="7">
    <location>
        <begin position="11"/>
        <end position="66"/>
    </location>
</feature>
<dbReference type="SMART" id="SM00420">
    <property type="entry name" value="HTH_DEOR"/>
    <property type="match status" value="1"/>
</dbReference>
<dbReference type="InterPro" id="IPR001034">
    <property type="entry name" value="DeoR_HTH"/>
</dbReference>
<dbReference type="Proteomes" id="UP001156389">
    <property type="component" value="Unassembled WGS sequence"/>
</dbReference>
<dbReference type="InterPro" id="IPR050313">
    <property type="entry name" value="Carb_Metab_HTH_regulators"/>
</dbReference>
<evidence type="ECO:0000313" key="8">
    <source>
        <dbReference type="EMBL" id="MCT2590699.1"/>
    </source>
</evidence>
<evidence type="ECO:0000259" key="7">
    <source>
        <dbReference type="PROSITE" id="PS51000"/>
    </source>
</evidence>
<gene>
    <name evidence="8" type="ORF">LHJ74_12395</name>
</gene>
<sequence>MTDAVPRYDTATGRRDAILSRLQASGFLSISDLSGDLQVSDMTVRRDLRLLEGDGLVRVVRGGVSLPLGSQVPAFSGRADAHHDAKVRIGARAAELAGQADAIAIDSGTTPCELVAALPQAFTGSVVTHSVPVLQQMLGRPPARVVGLGGDLNPESRAFVGPMTVEGVARLRVRLFFMGAAAVDERGIYVSTDLERPTKQALMGIADEVVLMVDHSKIEASAPVLLCPLEAVGTMVTDRPPAAGLAAALDAAGVRVCVAEGVPAGVVADTNTDPEA</sequence>
<dbReference type="EMBL" id="JAJAGO010000005">
    <property type="protein sequence ID" value="MCT2590699.1"/>
    <property type="molecule type" value="Genomic_DNA"/>
</dbReference>
<dbReference type="SUPFAM" id="SSF46785">
    <property type="entry name" value="Winged helix' DNA-binding domain"/>
    <property type="match status" value="1"/>
</dbReference>
<keyword evidence="5" id="KW-0804">Transcription</keyword>
<dbReference type="InterPro" id="IPR036388">
    <property type="entry name" value="WH-like_DNA-bd_sf"/>
</dbReference>
<dbReference type="PROSITE" id="PS00894">
    <property type="entry name" value="HTH_DEOR_1"/>
    <property type="match status" value="1"/>
</dbReference>
<proteinExistence type="predicted"/>
<comment type="caution">
    <text evidence="8">The sequence shown here is derived from an EMBL/GenBank/DDBJ whole genome shotgun (WGS) entry which is preliminary data.</text>
</comment>
<evidence type="ECO:0000256" key="6">
    <source>
        <dbReference type="ARBA" id="ARBA00024937"/>
    </source>
</evidence>
<keyword evidence="3" id="KW-0805">Transcription regulation</keyword>
<evidence type="ECO:0000313" key="9">
    <source>
        <dbReference type="Proteomes" id="UP001156389"/>
    </source>
</evidence>
<dbReference type="Pfam" id="PF00455">
    <property type="entry name" value="DeoRC"/>
    <property type="match status" value="1"/>
</dbReference>
<evidence type="ECO:0000256" key="3">
    <source>
        <dbReference type="ARBA" id="ARBA00023015"/>
    </source>
</evidence>
<keyword evidence="4 8" id="KW-0238">DNA-binding</keyword>
<evidence type="ECO:0000256" key="5">
    <source>
        <dbReference type="ARBA" id="ARBA00023163"/>
    </source>
</evidence>
<organism evidence="8 9">
    <name type="scientific">Streptomyces gossypii</name>
    <dbReference type="NCBI Taxonomy" id="2883101"/>
    <lineage>
        <taxon>Bacteria</taxon>
        <taxon>Bacillati</taxon>
        <taxon>Actinomycetota</taxon>
        <taxon>Actinomycetes</taxon>
        <taxon>Kitasatosporales</taxon>
        <taxon>Streptomycetaceae</taxon>
        <taxon>Streptomyces</taxon>
    </lineage>
</organism>
<name>A0ABT2JS38_9ACTN</name>
<dbReference type="SMART" id="SM01134">
    <property type="entry name" value="DeoRC"/>
    <property type="match status" value="1"/>
</dbReference>
<dbReference type="GO" id="GO:0003677">
    <property type="term" value="F:DNA binding"/>
    <property type="evidence" value="ECO:0007669"/>
    <property type="project" value="UniProtKB-KW"/>
</dbReference>
<keyword evidence="2" id="KW-0678">Repressor</keyword>
<keyword evidence="9" id="KW-1185">Reference proteome</keyword>
<dbReference type="InterPro" id="IPR037171">
    <property type="entry name" value="NagB/RpiA_transferase-like"/>
</dbReference>
<dbReference type="InterPro" id="IPR014036">
    <property type="entry name" value="DeoR-like_C"/>
</dbReference>
<dbReference type="PANTHER" id="PTHR30363">
    <property type="entry name" value="HTH-TYPE TRANSCRIPTIONAL REGULATOR SRLR-RELATED"/>
    <property type="match status" value="1"/>
</dbReference>
<accession>A0ABT2JS38</accession>
<comment type="function">
    <text evidence="6">Repressor of the lactose catabolism operon. Galactose-6-phosphate is the inducer.</text>
</comment>
<dbReference type="PANTHER" id="PTHR30363:SF4">
    <property type="entry name" value="GLYCEROL-3-PHOSPHATE REGULON REPRESSOR"/>
    <property type="match status" value="1"/>
</dbReference>
<dbReference type="InterPro" id="IPR036390">
    <property type="entry name" value="WH_DNA-bd_sf"/>
</dbReference>
<evidence type="ECO:0000256" key="2">
    <source>
        <dbReference type="ARBA" id="ARBA00022491"/>
    </source>
</evidence>
<dbReference type="PRINTS" id="PR00037">
    <property type="entry name" value="HTHLACR"/>
</dbReference>
<evidence type="ECO:0000256" key="4">
    <source>
        <dbReference type="ARBA" id="ARBA00023125"/>
    </source>
</evidence>
<reference evidence="8 9" key="1">
    <citation type="submission" date="2021-10" db="EMBL/GenBank/DDBJ databases">
        <title>Streptomyces gossypii sp. nov., isolated from soil collected from cotton field.</title>
        <authorList>
            <person name="Ge X."/>
            <person name="Chen X."/>
            <person name="Liu W."/>
        </authorList>
    </citation>
    <scope>NUCLEOTIDE SEQUENCE [LARGE SCALE GENOMIC DNA]</scope>
    <source>
        <strain evidence="8 9">N2-109</strain>
    </source>
</reference>
<dbReference type="InterPro" id="IPR018356">
    <property type="entry name" value="Tscrpt_reg_HTH_DeoR_CS"/>
</dbReference>
<dbReference type="SUPFAM" id="SSF100950">
    <property type="entry name" value="NagB/RpiA/CoA transferase-like"/>
    <property type="match status" value="1"/>
</dbReference>
<dbReference type="Gene3D" id="1.10.10.10">
    <property type="entry name" value="Winged helix-like DNA-binding domain superfamily/Winged helix DNA-binding domain"/>
    <property type="match status" value="1"/>
</dbReference>
<dbReference type="PROSITE" id="PS51000">
    <property type="entry name" value="HTH_DEOR_2"/>
    <property type="match status" value="1"/>
</dbReference>
<evidence type="ECO:0000256" key="1">
    <source>
        <dbReference type="ARBA" id="ARBA00021390"/>
    </source>
</evidence>
<dbReference type="RefSeq" id="WP_260218020.1">
    <property type="nucleotide sequence ID" value="NZ_JAJAGO010000005.1"/>
</dbReference>
<protein>
    <recommendedName>
        <fullName evidence="1">Lactose phosphotransferase system repressor</fullName>
    </recommendedName>
</protein>